<dbReference type="GO" id="GO:0003677">
    <property type="term" value="F:DNA binding"/>
    <property type="evidence" value="ECO:0007669"/>
    <property type="project" value="UniProtKB-KW"/>
</dbReference>
<dbReference type="Gramene" id="rna29065">
    <property type="protein sequence ID" value="RHN54082.1"/>
    <property type="gene ID" value="gene29065"/>
</dbReference>
<dbReference type="PaxDb" id="3880-AES94782"/>
<dbReference type="AlphaFoldDB" id="G7K9D9"/>
<protein>
    <submittedName>
        <fullName evidence="2">Myb/SANT-like DNA-binding domain protein</fullName>
    </submittedName>
    <submittedName>
        <fullName evidence="3">Putative Myb/SANT-like domain-containing protein</fullName>
    </submittedName>
</protein>
<dbReference type="EMBL" id="PSQE01000005">
    <property type="protein sequence ID" value="RHN54082.1"/>
    <property type="molecule type" value="Genomic_DNA"/>
</dbReference>
<reference evidence="2 5" key="2">
    <citation type="journal article" date="2014" name="BMC Genomics">
        <title>An improved genome release (version Mt4.0) for the model legume Medicago truncatula.</title>
        <authorList>
            <person name="Tang H."/>
            <person name="Krishnakumar V."/>
            <person name="Bidwell S."/>
            <person name="Rosen B."/>
            <person name="Chan A."/>
            <person name="Zhou S."/>
            <person name="Gentzbittel L."/>
            <person name="Childs K.L."/>
            <person name="Yandell M."/>
            <person name="Gundlach H."/>
            <person name="Mayer K.F."/>
            <person name="Schwartz D.C."/>
            <person name="Town C.D."/>
        </authorList>
    </citation>
    <scope>GENOME REANNOTATION</scope>
    <source>
        <strain evidence="4 5">cv. Jemalong A17</strain>
    </source>
</reference>
<dbReference type="KEGG" id="mtr:11407378"/>
<dbReference type="eggNOG" id="ENOG502SAWF">
    <property type="taxonomic scope" value="Eukaryota"/>
</dbReference>
<organism evidence="2 5">
    <name type="scientific">Medicago truncatula</name>
    <name type="common">Barrel medic</name>
    <name type="synonym">Medicago tribuloides</name>
    <dbReference type="NCBI Taxonomy" id="3880"/>
    <lineage>
        <taxon>Eukaryota</taxon>
        <taxon>Viridiplantae</taxon>
        <taxon>Streptophyta</taxon>
        <taxon>Embryophyta</taxon>
        <taxon>Tracheophyta</taxon>
        <taxon>Spermatophyta</taxon>
        <taxon>Magnoliopsida</taxon>
        <taxon>eudicotyledons</taxon>
        <taxon>Gunneridae</taxon>
        <taxon>Pentapetalae</taxon>
        <taxon>rosids</taxon>
        <taxon>fabids</taxon>
        <taxon>Fabales</taxon>
        <taxon>Fabaceae</taxon>
        <taxon>Papilionoideae</taxon>
        <taxon>50 kb inversion clade</taxon>
        <taxon>NPAAA clade</taxon>
        <taxon>Hologalegina</taxon>
        <taxon>IRL clade</taxon>
        <taxon>Trifolieae</taxon>
        <taxon>Medicago</taxon>
    </lineage>
</organism>
<sequence length="324" mass="37099">MASKESLICNHEIPEKAKWDPISTKMLLNICGDEICKTRKPGIAFKNKKWEEIRVEFNNRAKRNHTQKQLKNRMDSLRADWILWKQLMGKETHVELNNHTKTIEANSAWWDAKIRENAKFARFRYQGLEFRDELEHIFGEPKPITSQNAQTPIVGLSIESSDKNIDSNVPQEAIESSGKNIGSNVPQEVMESDDEELNLDDEFIPITNPQSKKKRKTSQDIGETVAKDTTKVGFATSMRKIERFVEATELNNDGIAGPSYVCGKYSIPNCIEVLKNIQGVGLLNDRQFCFALELLRNGQSRVILMSLKDSHNALVNWILYKYDL</sequence>
<evidence type="ECO:0000313" key="3">
    <source>
        <dbReference type="EMBL" id="RHN54082.1"/>
    </source>
</evidence>
<dbReference type="EnsemblPlants" id="AES94782">
    <property type="protein sequence ID" value="AES94782"/>
    <property type="gene ID" value="MTR_5g018260"/>
</dbReference>
<name>G7K9D9_MEDTR</name>
<dbReference type="HOGENOM" id="CLU_060020_1_0_1"/>
<evidence type="ECO:0000313" key="5">
    <source>
        <dbReference type="Proteomes" id="UP000002051"/>
    </source>
</evidence>
<evidence type="ECO:0000313" key="2">
    <source>
        <dbReference type="EMBL" id="AES94782.2"/>
    </source>
</evidence>
<dbReference type="InterPro" id="IPR024752">
    <property type="entry name" value="Myb/SANT-like_dom"/>
</dbReference>
<dbReference type="Proteomes" id="UP000002051">
    <property type="component" value="Chromosome 5"/>
</dbReference>
<dbReference type="PANTHER" id="PTHR47584:SF14">
    <property type="entry name" value="L10-INTERACTING MYB DOMAIN-CONTAINING PROTEIN-LIKE"/>
    <property type="match status" value="1"/>
</dbReference>
<dbReference type="Pfam" id="PF12776">
    <property type="entry name" value="Myb_DNA-bind_3"/>
    <property type="match status" value="1"/>
</dbReference>
<dbReference type="PANTHER" id="PTHR47584">
    <property type="match status" value="1"/>
</dbReference>
<keyword evidence="5" id="KW-1185">Reference proteome</keyword>
<evidence type="ECO:0000259" key="1">
    <source>
        <dbReference type="Pfam" id="PF12776"/>
    </source>
</evidence>
<gene>
    <name evidence="4" type="primary">11407378</name>
    <name evidence="2" type="ordered locus">MTR_5g018260</name>
    <name evidence="3" type="ORF">MtrunA17_Chr5g0402821</name>
</gene>
<accession>A0A0C3XCP7</accession>
<reference evidence="2 5" key="1">
    <citation type="journal article" date="2011" name="Nature">
        <title>The Medicago genome provides insight into the evolution of rhizobial symbioses.</title>
        <authorList>
            <person name="Young N.D."/>
            <person name="Debelle F."/>
            <person name="Oldroyd G.E."/>
            <person name="Geurts R."/>
            <person name="Cannon S.B."/>
            <person name="Udvardi M.K."/>
            <person name="Benedito V.A."/>
            <person name="Mayer K.F."/>
            <person name="Gouzy J."/>
            <person name="Schoof H."/>
            <person name="Van de Peer Y."/>
            <person name="Proost S."/>
            <person name="Cook D.R."/>
            <person name="Meyers B.C."/>
            <person name="Spannagl M."/>
            <person name="Cheung F."/>
            <person name="De Mita S."/>
            <person name="Krishnakumar V."/>
            <person name="Gundlach H."/>
            <person name="Zhou S."/>
            <person name="Mudge J."/>
            <person name="Bharti A.K."/>
            <person name="Murray J.D."/>
            <person name="Naoumkina M.A."/>
            <person name="Rosen B."/>
            <person name="Silverstein K.A."/>
            <person name="Tang H."/>
            <person name="Rombauts S."/>
            <person name="Zhao P.X."/>
            <person name="Zhou P."/>
            <person name="Barbe V."/>
            <person name="Bardou P."/>
            <person name="Bechner M."/>
            <person name="Bellec A."/>
            <person name="Berger A."/>
            <person name="Berges H."/>
            <person name="Bidwell S."/>
            <person name="Bisseling T."/>
            <person name="Choisne N."/>
            <person name="Couloux A."/>
            <person name="Denny R."/>
            <person name="Deshpande S."/>
            <person name="Dai X."/>
            <person name="Doyle J.J."/>
            <person name="Dudez A.M."/>
            <person name="Farmer A.D."/>
            <person name="Fouteau S."/>
            <person name="Franken C."/>
            <person name="Gibelin C."/>
            <person name="Gish J."/>
            <person name="Goldstein S."/>
            <person name="Gonzalez A.J."/>
            <person name="Green P.J."/>
            <person name="Hallab A."/>
            <person name="Hartog M."/>
            <person name="Hua A."/>
            <person name="Humphray S.J."/>
            <person name="Jeong D.H."/>
            <person name="Jing Y."/>
            <person name="Jocker A."/>
            <person name="Kenton S.M."/>
            <person name="Kim D.J."/>
            <person name="Klee K."/>
            <person name="Lai H."/>
            <person name="Lang C."/>
            <person name="Lin S."/>
            <person name="Macmil S.L."/>
            <person name="Magdelenat G."/>
            <person name="Matthews L."/>
            <person name="McCorrison J."/>
            <person name="Monaghan E.L."/>
            <person name="Mun J.H."/>
            <person name="Najar F.Z."/>
            <person name="Nicholson C."/>
            <person name="Noirot C."/>
            <person name="O'Bleness M."/>
            <person name="Paule C.R."/>
            <person name="Poulain J."/>
            <person name="Prion F."/>
            <person name="Qin B."/>
            <person name="Qu C."/>
            <person name="Retzel E.F."/>
            <person name="Riddle C."/>
            <person name="Sallet E."/>
            <person name="Samain S."/>
            <person name="Samson N."/>
            <person name="Sanders I."/>
            <person name="Saurat O."/>
            <person name="Scarpelli C."/>
            <person name="Schiex T."/>
            <person name="Segurens B."/>
            <person name="Severin A.J."/>
            <person name="Sherrier D.J."/>
            <person name="Shi R."/>
            <person name="Sims S."/>
            <person name="Singer S.R."/>
            <person name="Sinharoy S."/>
            <person name="Sterck L."/>
            <person name="Viollet A."/>
            <person name="Wang B.B."/>
            <person name="Wang K."/>
            <person name="Wang M."/>
            <person name="Wang X."/>
            <person name="Warfsmann J."/>
            <person name="Weissenbach J."/>
            <person name="White D.D."/>
            <person name="White J.D."/>
            <person name="Wiley G.B."/>
            <person name="Wincker P."/>
            <person name="Xing Y."/>
            <person name="Yang L."/>
            <person name="Yao Z."/>
            <person name="Ying F."/>
            <person name="Zhai J."/>
            <person name="Zhou L."/>
            <person name="Zuber A."/>
            <person name="Denarie J."/>
            <person name="Dixon R.A."/>
            <person name="May G.D."/>
            <person name="Schwartz D.C."/>
            <person name="Rogers J."/>
            <person name="Quetier F."/>
            <person name="Town C.D."/>
            <person name="Roe B.A."/>
        </authorList>
    </citation>
    <scope>NUCLEOTIDE SEQUENCE [LARGE SCALE GENOMIC DNA]</scope>
    <source>
        <strain evidence="2">A17</strain>
        <strain evidence="4 5">cv. Jemalong A17</strain>
    </source>
</reference>
<reference evidence="4" key="3">
    <citation type="submission" date="2015-04" db="UniProtKB">
        <authorList>
            <consortium name="EnsemblPlants"/>
        </authorList>
    </citation>
    <scope>IDENTIFICATION</scope>
    <source>
        <strain evidence="4">cv. Jemalong A17</strain>
    </source>
</reference>
<proteinExistence type="predicted"/>
<accession>G7K9D9</accession>
<dbReference type="STRING" id="3880.G7K9D9"/>
<dbReference type="InterPro" id="IPR045026">
    <property type="entry name" value="LIMYB"/>
</dbReference>
<dbReference type="OrthoDB" id="1415665at2759"/>
<evidence type="ECO:0000313" key="4">
    <source>
        <dbReference type="EnsemblPlants" id="AES94782"/>
    </source>
</evidence>
<reference evidence="3" key="4">
    <citation type="journal article" date="2018" name="Nat. Plants">
        <title>Whole-genome landscape of Medicago truncatula symbiotic genes.</title>
        <authorList>
            <person name="Pecrix Y."/>
            <person name="Gamas P."/>
            <person name="Carrere S."/>
        </authorList>
    </citation>
    <scope>NUCLEOTIDE SEQUENCE</scope>
    <source>
        <tissue evidence="3">Leaves</tissue>
    </source>
</reference>
<dbReference type="Proteomes" id="UP000265566">
    <property type="component" value="Chromosome 5"/>
</dbReference>
<keyword evidence="2" id="KW-0238">DNA-binding</keyword>
<dbReference type="EMBL" id="CM001221">
    <property type="protein sequence ID" value="AES94782.2"/>
    <property type="molecule type" value="Genomic_DNA"/>
</dbReference>
<feature type="domain" description="Myb/SANT-like" evidence="1">
    <location>
        <begin position="18"/>
        <end position="112"/>
    </location>
</feature>